<feature type="region of interest" description="Disordered" evidence="1">
    <location>
        <begin position="1"/>
        <end position="34"/>
    </location>
</feature>
<proteinExistence type="predicted"/>
<dbReference type="Proteomes" id="UP000187203">
    <property type="component" value="Unassembled WGS sequence"/>
</dbReference>
<sequence length="140" mass="15532">MKIRVNGVLSYGRHPQSKEDGDPPKLNSDNHHPRVIDGFDITRISSIDPFWPMEEKERSVARLLNDKNKSNHFLVPANPNVESLPMDQPIPSKPTISPEPIVLRRRSPGSTTSVRFGNDASWRDNDEADGSAGLRAIGIG</sequence>
<dbReference type="OrthoDB" id="10513514at2759"/>
<evidence type="ECO:0000256" key="1">
    <source>
        <dbReference type="SAM" id="MobiDB-lite"/>
    </source>
</evidence>
<accession>A0A1R3KDS6</accession>
<dbReference type="EMBL" id="AWUE01014089">
    <property type="protein sequence ID" value="OMP05168.1"/>
    <property type="molecule type" value="Genomic_DNA"/>
</dbReference>
<comment type="caution">
    <text evidence="2">The sequence shown here is derived from an EMBL/GenBank/DDBJ whole genome shotgun (WGS) entry which is preliminary data.</text>
</comment>
<reference evidence="3" key="1">
    <citation type="submission" date="2013-09" db="EMBL/GenBank/DDBJ databases">
        <title>Corchorus olitorius genome sequencing.</title>
        <authorList>
            <person name="Alam M."/>
            <person name="Haque M.S."/>
            <person name="Islam M.S."/>
            <person name="Emdad E.M."/>
            <person name="Islam M.M."/>
            <person name="Ahmed B."/>
            <person name="Halim A."/>
            <person name="Hossen Q.M.M."/>
            <person name="Hossain M.Z."/>
            <person name="Ahmed R."/>
            <person name="Khan M.M."/>
            <person name="Islam R."/>
            <person name="Rashid M.M."/>
            <person name="Khan S.A."/>
            <person name="Rahman M.S."/>
            <person name="Alam M."/>
            <person name="Yahiya A.S."/>
            <person name="Khan M.S."/>
            <person name="Azam M.S."/>
            <person name="Haque T."/>
            <person name="Lashkar M.Z.H."/>
            <person name="Akhand A.I."/>
            <person name="Morshed G."/>
            <person name="Roy S."/>
            <person name="Uddin K.S."/>
            <person name="Rabeya T."/>
            <person name="Hossain A.S."/>
            <person name="Chowdhury A."/>
            <person name="Snigdha A.R."/>
            <person name="Mortoza M.S."/>
            <person name="Matin S.A."/>
            <person name="Hoque S.M.E."/>
            <person name="Islam M.K."/>
            <person name="Roy D.K."/>
            <person name="Haider R."/>
            <person name="Moosa M.M."/>
            <person name="Elias S.M."/>
            <person name="Hasan A.M."/>
            <person name="Jahan S."/>
            <person name="Shafiuddin M."/>
            <person name="Mahmood N."/>
            <person name="Shommy N.S."/>
        </authorList>
    </citation>
    <scope>NUCLEOTIDE SEQUENCE [LARGE SCALE GENOMIC DNA]</scope>
    <source>
        <strain evidence="3">cv. O-4</strain>
    </source>
</reference>
<evidence type="ECO:0000313" key="2">
    <source>
        <dbReference type="EMBL" id="OMP05168.1"/>
    </source>
</evidence>
<feature type="compositionally biased region" description="Basic and acidic residues" evidence="1">
    <location>
        <begin position="16"/>
        <end position="34"/>
    </location>
</feature>
<organism evidence="2 3">
    <name type="scientific">Corchorus olitorius</name>
    <dbReference type="NCBI Taxonomy" id="93759"/>
    <lineage>
        <taxon>Eukaryota</taxon>
        <taxon>Viridiplantae</taxon>
        <taxon>Streptophyta</taxon>
        <taxon>Embryophyta</taxon>
        <taxon>Tracheophyta</taxon>
        <taxon>Spermatophyta</taxon>
        <taxon>Magnoliopsida</taxon>
        <taxon>eudicotyledons</taxon>
        <taxon>Gunneridae</taxon>
        <taxon>Pentapetalae</taxon>
        <taxon>rosids</taxon>
        <taxon>malvids</taxon>
        <taxon>Malvales</taxon>
        <taxon>Malvaceae</taxon>
        <taxon>Grewioideae</taxon>
        <taxon>Apeibeae</taxon>
        <taxon>Corchorus</taxon>
    </lineage>
</organism>
<gene>
    <name evidence="2" type="ORF">COLO4_09006</name>
</gene>
<protein>
    <submittedName>
        <fullName evidence="2">Uncharacterized protein</fullName>
    </submittedName>
</protein>
<evidence type="ECO:0000313" key="3">
    <source>
        <dbReference type="Proteomes" id="UP000187203"/>
    </source>
</evidence>
<name>A0A1R3KDS6_9ROSI</name>
<keyword evidence="3" id="KW-1185">Reference proteome</keyword>
<dbReference type="AlphaFoldDB" id="A0A1R3KDS6"/>
<feature type="region of interest" description="Disordered" evidence="1">
    <location>
        <begin position="74"/>
        <end position="140"/>
    </location>
</feature>